<proteinExistence type="predicted"/>
<comment type="caution">
    <text evidence="1">The sequence shown here is derived from an EMBL/GenBank/DDBJ whole genome shotgun (WGS) entry which is preliminary data.</text>
</comment>
<dbReference type="Proteomes" id="UP000257109">
    <property type="component" value="Unassembled WGS sequence"/>
</dbReference>
<evidence type="ECO:0000313" key="2">
    <source>
        <dbReference type="Proteomes" id="UP000257109"/>
    </source>
</evidence>
<evidence type="ECO:0008006" key="3">
    <source>
        <dbReference type="Google" id="ProtNLM"/>
    </source>
</evidence>
<dbReference type="OrthoDB" id="1434147at2759"/>
<evidence type="ECO:0000313" key="1">
    <source>
        <dbReference type="EMBL" id="RDX90898.1"/>
    </source>
</evidence>
<organism evidence="1 2">
    <name type="scientific">Mucuna pruriens</name>
    <name type="common">Velvet bean</name>
    <name type="synonym">Dolichos pruriens</name>
    <dbReference type="NCBI Taxonomy" id="157652"/>
    <lineage>
        <taxon>Eukaryota</taxon>
        <taxon>Viridiplantae</taxon>
        <taxon>Streptophyta</taxon>
        <taxon>Embryophyta</taxon>
        <taxon>Tracheophyta</taxon>
        <taxon>Spermatophyta</taxon>
        <taxon>Magnoliopsida</taxon>
        <taxon>eudicotyledons</taxon>
        <taxon>Gunneridae</taxon>
        <taxon>Pentapetalae</taxon>
        <taxon>rosids</taxon>
        <taxon>fabids</taxon>
        <taxon>Fabales</taxon>
        <taxon>Fabaceae</taxon>
        <taxon>Papilionoideae</taxon>
        <taxon>50 kb inversion clade</taxon>
        <taxon>NPAAA clade</taxon>
        <taxon>indigoferoid/millettioid clade</taxon>
        <taxon>Phaseoleae</taxon>
        <taxon>Mucuna</taxon>
    </lineage>
</organism>
<name>A0A371GK17_MUCPR</name>
<dbReference type="AlphaFoldDB" id="A0A371GK17"/>
<feature type="non-terminal residue" evidence="1">
    <location>
        <position position="1"/>
    </location>
</feature>
<reference evidence="1" key="1">
    <citation type="submission" date="2018-05" db="EMBL/GenBank/DDBJ databases">
        <title>Draft genome of Mucuna pruriens seed.</title>
        <authorList>
            <person name="Nnadi N.E."/>
            <person name="Vos R."/>
            <person name="Hasami M.H."/>
            <person name="Devisetty U.K."/>
            <person name="Aguiy J.C."/>
        </authorList>
    </citation>
    <scope>NUCLEOTIDE SEQUENCE [LARGE SCALE GENOMIC DNA]</scope>
    <source>
        <strain evidence="1">JCA_2017</strain>
    </source>
</reference>
<keyword evidence="2" id="KW-1185">Reference proteome</keyword>
<accession>A0A371GK17</accession>
<sequence length="107" mass="12513">MPVLDGKNFEQWCVKMGVMFGFQEVLETVRNDIQEVEVGAIEVQRVVYMESKKKDYKALFLIHQCDLQRMLVEELQNSLEIHEQRLLERSSMRAAAQALQAQNLLEK</sequence>
<dbReference type="EMBL" id="QJKJ01005256">
    <property type="protein sequence ID" value="RDX90898.1"/>
    <property type="molecule type" value="Genomic_DNA"/>
</dbReference>
<gene>
    <name evidence="1" type="ORF">CR513_27188</name>
</gene>
<protein>
    <recommendedName>
        <fullName evidence="3">DUF4219 domain-containing protein</fullName>
    </recommendedName>
</protein>